<evidence type="ECO:0000313" key="7">
    <source>
        <dbReference type="Proteomes" id="UP000824596"/>
    </source>
</evidence>
<name>A0A9P8SMP6_9HYPO</name>
<evidence type="ECO:0000256" key="2">
    <source>
        <dbReference type="ARBA" id="ARBA00006333"/>
    </source>
</evidence>
<dbReference type="AlphaFoldDB" id="A0A9P8SMP6"/>
<comment type="caution">
    <text evidence="6">The sequence shown here is derived from an EMBL/GenBank/DDBJ whole genome shotgun (WGS) entry which is preliminary data.</text>
</comment>
<evidence type="ECO:0000256" key="4">
    <source>
        <dbReference type="RuleBase" id="RU366034"/>
    </source>
</evidence>
<dbReference type="GO" id="GO:0046872">
    <property type="term" value="F:metal ion binding"/>
    <property type="evidence" value="ECO:0007669"/>
    <property type="project" value="UniProtKB-KW"/>
</dbReference>
<dbReference type="Pfam" id="PF19086">
    <property type="entry name" value="Terpene_syn_C_2"/>
    <property type="match status" value="1"/>
</dbReference>
<dbReference type="GeneID" id="68350594"/>
<dbReference type="SUPFAM" id="SSF48576">
    <property type="entry name" value="Terpenoid synthases"/>
    <property type="match status" value="1"/>
</dbReference>
<reference evidence="6" key="1">
    <citation type="submission" date="2021-09" db="EMBL/GenBank/DDBJ databases">
        <title>A high-quality genome of the endoparasitic fungus Hirsutella rhossiliensis with a comparison of Hirsutella genomes reveals transposable elements contributing to genome size variation.</title>
        <authorList>
            <person name="Lin R."/>
            <person name="Jiao Y."/>
            <person name="Sun X."/>
            <person name="Ling J."/>
            <person name="Xie B."/>
            <person name="Cheng X."/>
        </authorList>
    </citation>
    <scope>NUCLEOTIDE SEQUENCE</scope>
    <source>
        <strain evidence="6">HR02</strain>
    </source>
</reference>
<evidence type="ECO:0000313" key="6">
    <source>
        <dbReference type="EMBL" id="KAH0968823.1"/>
    </source>
</evidence>
<sequence>MAIHSVEPNGIRNTTAAVGSNTAHMGNHHGLGQLVSALNGQVTANGTGTTATDQAPKLQNGNDTSKSTAESKLPIYRTLFSSSLLRSSTRTIPPSPWAPACHRLVDHVTRDVDSWFLDNWPFPNDNARQGFVNAGFSRVTCLYYPLAKDDRIHFACRLLTILFLVDDILEHMSFEDGEAYNARLMPIARGDVLPDRTIAVEFMFYDLWESMRAHDKELADEVLEPTFVFMRAQTDKARKEIIEIGQYLEYREKDVGKALLSALMRFVMDLHLTAAELEEIKPAEKNCAKHISIVNDIYSWEKELKQSKASQEEGSYLCSAVRVLADSTGLDVEAGKACLWTMVREWELKHEILCSEQHVSTPYNKAKLLYLKGLEYQMSGNELWSRTTPRYM</sequence>
<comment type="similarity">
    <text evidence="2 4">Belongs to the terpene synthase family.</text>
</comment>
<dbReference type="EC" id="4.2.3.-" evidence="4"/>
<dbReference type="InterPro" id="IPR008949">
    <property type="entry name" value="Isoprenoid_synthase_dom_sf"/>
</dbReference>
<keyword evidence="4" id="KW-0456">Lyase</keyword>
<keyword evidence="7" id="KW-1185">Reference proteome</keyword>
<dbReference type="EMBL" id="JAIZPD010000001">
    <property type="protein sequence ID" value="KAH0968823.1"/>
    <property type="molecule type" value="Genomic_DNA"/>
</dbReference>
<protein>
    <recommendedName>
        <fullName evidence="4">Terpene synthase</fullName>
        <ecNumber evidence="4">4.2.3.-</ecNumber>
    </recommendedName>
</protein>
<feature type="region of interest" description="Disordered" evidence="5">
    <location>
        <begin position="45"/>
        <end position="69"/>
    </location>
</feature>
<keyword evidence="4" id="KW-0479">Metal-binding</keyword>
<evidence type="ECO:0000256" key="3">
    <source>
        <dbReference type="ARBA" id="ARBA00022842"/>
    </source>
</evidence>
<accession>A0A9P8SMP6</accession>
<comment type="cofactor">
    <cofactor evidence="1 4">
        <name>Mg(2+)</name>
        <dbReference type="ChEBI" id="CHEBI:18420"/>
    </cofactor>
</comment>
<dbReference type="Gene3D" id="1.10.600.10">
    <property type="entry name" value="Farnesyl Diphosphate Synthase"/>
    <property type="match status" value="1"/>
</dbReference>
<dbReference type="PANTHER" id="PTHR35201">
    <property type="entry name" value="TERPENE SYNTHASE"/>
    <property type="match status" value="1"/>
</dbReference>
<dbReference type="GO" id="GO:0010333">
    <property type="term" value="F:terpene synthase activity"/>
    <property type="evidence" value="ECO:0007669"/>
    <property type="project" value="InterPro"/>
</dbReference>
<evidence type="ECO:0000256" key="1">
    <source>
        <dbReference type="ARBA" id="ARBA00001946"/>
    </source>
</evidence>
<evidence type="ECO:0000256" key="5">
    <source>
        <dbReference type="SAM" id="MobiDB-lite"/>
    </source>
</evidence>
<dbReference type="InterPro" id="IPR034686">
    <property type="entry name" value="Terpene_cyclase-like_2"/>
</dbReference>
<proteinExistence type="inferred from homology"/>
<keyword evidence="3 4" id="KW-0460">Magnesium</keyword>
<dbReference type="PANTHER" id="PTHR35201:SF4">
    <property type="entry name" value="BETA-PINACENE SYNTHASE-RELATED"/>
    <property type="match status" value="1"/>
</dbReference>
<gene>
    <name evidence="6" type="ORF">HRG_01465</name>
</gene>
<organism evidence="6 7">
    <name type="scientific">Hirsutella rhossiliensis</name>
    <dbReference type="NCBI Taxonomy" id="111463"/>
    <lineage>
        <taxon>Eukaryota</taxon>
        <taxon>Fungi</taxon>
        <taxon>Dikarya</taxon>
        <taxon>Ascomycota</taxon>
        <taxon>Pezizomycotina</taxon>
        <taxon>Sordariomycetes</taxon>
        <taxon>Hypocreomycetidae</taxon>
        <taxon>Hypocreales</taxon>
        <taxon>Ophiocordycipitaceae</taxon>
        <taxon>Hirsutella</taxon>
    </lineage>
</organism>
<dbReference type="OrthoDB" id="4927742at2759"/>
<dbReference type="Proteomes" id="UP000824596">
    <property type="component" value="Unassembled WGS sequence"/>
</dbReference>
<dbReference type="RefSeq" id="XP_044726336.1">
    <property type="nucleotide sequence ID" value="XM_044859936.1"/>
</dbReference>
<dbReference type="GO" id="GO:0008299">
    <property type="term" value="P:isoprenoid biosynthetic process"/>
    <property type="evidence" value="ECO:0007669"/>
    <property type="project" value="UniProtKB-ARBA"/>
</dbReference>